<dbReference type="Proteomes" id="UP001472866">
    <property type="component" value="Chromosome 01"/>
</dbReference>
<dbReference type="AlphaFoldDB" id="A0AAX4NWY3"/>
<dbReference type="Gene3D" id="2.130.10.10">
    <property type="entry name" value="YVTN repeat-like/Quinoprotein amine dehydrogenase"/>
    <property type="match status" value="1"/>
</dbReference>
<dbReference type="SUPFAM" id="SSF50978">
    <property type="entry name" value="WD40 repeat-like"/>
    <property type="match status" value="1"/>
</dbReference>
<sequence>MVVLSAFTRRSLEAASTAEDGDRGTNATKPLRGTSGGAYWAATRCAATRGAAYFGTGKDVYRATFKEIDGASGDASFVPGKDGVSLPAEAPEPLHVSPMLGFVHREEVQSVACWDGGGGSTFVASADAAGSLCVCEFRSGGGEDPTSCPEWSYHVKAPSATTMELGWAGVSLGERQPTRAAVARHFAKDLSVFDGDVVVRTVRTIQNPTAIELLAEDGTYAVAEKSKICVYDFRQGEAGGLAHCLPVNEMVTCLAKSNNSGQPLVASGIGRTVALWDLRKWGSERRTTEHARIRGLRSDVCGIEFLEPCSGETKVCAAGISGEARVTEPGKKKEALDLKGDSRWIGFASDGGGRCVGVAATGGLYSFTVSP</sequence>
<evidence type="ECO:0000313" key="1">
    <source>
        <dbReference type="EMBL" id="WZN58657.1"/>
    </source>
</evidence>
<reference evidence="1 2" key="1">
    <citation type="submission" date="2024-03" db="EMBL/GenBank/DDBJ databases">
        <title>Complete genome sequence of the green alga Chloropicon roscoffensis RCC1871.</title>
        <authorList>
            <person name="Lemieux C."/>
            <person name="Pombert J.-F."/>
            <person name="Otis C."/>
            <person name="Turmel M."/>
        </authorList>
    </citation>
    <scope>NUCLEOTIDE SEQUENCE [LARGE SCALE GENOMIC DNA]</scope>
    <source>
        <strain evidence="1 2">RCC1871</strain>
    </source>
</reference>
<proteinExistence type="predicted"/>
<dbReference type="PANTHER" id="PTHR47467:SF1">
    <property type="entry name" value="WD40 REPEAT-CONTAINING PROTEIN"/>
    <property type="match status" value="1"/>
</dbReference>
<dbReference type="PANTHER" id="PTHR47467">
    <property type="entry name" value="OS01G0867200 PROTEIN"/>
    <property type="match status" value="1"/>
</dbReference>
<dbReference type="InterPro" id="IPR015943">
    <property type="entry name" value="WD40/YVTN_repeat-like_dom_sf"/>
</dbReference>
<accession>A0AAX4NWY3</accession>
<dbReference type="EMBL" id="CP151501">
    <property type="protein sequence ID" value="WZN58657.1"/>
    <property type="molecule type" value="Genomic_DNA"/>
</dbReference>
<protein>
    <submittedName>
        <fullName evidence="1">Uncharacterized protein</fullName>
    </submittedName>
</protein>
<evidence type="ECO:0000313" key="2">
    <source>
        <dbReference type="Proteomes" id="UP001472866"/>
    </source>
</evidence>
<gene>
    <name evidence="1" type="ORF">HKI87_01g01810</name>
</gene>
<keyword evidence="2" id="KW-1185">Reference proteome</keyword>
<name>A0AAX4NWY3_9CHLO</name>
<organism evidence="1 2">
    <name type="scientific">Chloropicon roscoffensis</name>
    <dbReference type="NCBI Taxonomy" id="1461544"/>
    <lineage>
        <taxon>Eukaryota</taxon>
        <taxon>Viridiplantae</taxon>
        <taxon>Chlorophyta</taxon>
        <taxon>Chloropicophyceae</taxon>
        <taxon>Chloropicales</taxon>
        <taxon>Chloropicaceae</taxon>
        <taxon>Chloropicon</taxon>
    </lineage>
</organism>
<dbReference type="InterPro" id="IPR036322">
    <property type="entry name" value="WD40_repeat_dom_sf"/>
</dbReference>